<evidence type="ECO:0000313" key="3">
    <source>
        <dbReference type="Proteomes" id="UP000749559"/>
    </source>
</evidence>
<organism evidence="2 3">
    <name type="scientific">Owenia fusiformis</name>
    <name type="common">Polychaete worm</name>
    <dbReference type="NCBI Taxonomy" id="6347"/>
    <lineage>
        <taxon>Eukaryota</taxon>
        <taxon>Metazoa</taxon>
        <taxon>Spiralia</taxon>
        <taxon>Lophotrochozoa</taxon>
        <taxon>Annelida</taxon>
        <taxon>Polychaeta</taxon>
        <taxon>Sedentaria</taxon>
        <taxon>Canalipalpata</taxon>
        <taxon>Sabellida</taxon>
        <taxon>Oweniida</taxon>
        <taxon>Oweniidae</taxon>
        <taxon>Owenia</taxon>
    </lineage>
</organism>
<reference evidence="2" key="1">
    <citation type="submission" date="2022-03" db="EMBL/GenBank/DDBJ databases">
        <authorList>
            <person name="Martin C."/>
        </authorList>
    </citation>
    <scope>NUCLEOTIDE SEQUENCE</scope>
</reference>
<keyword evidence="1" id="KW-0732">Signal</keyword>
<dbReference type="OrthoDB" id="6325121at2759"/>
<protein>
    <submittedName>
        <fullName evidence="2">Uncharacterized protein</fullName>
    </submittedName>
</protein>
<dbReference type="EMBL" id="CAIIXF020000010">
    <property type="protein sequence ID" value="CAH1797618.1"/>
    <property type="molecule type" value="Genomic_DNA"/>
</dbReference>
<feature type="signal peptide" evidence="1">
    <location>
        <begin position="1"/>
        <end position="23"/>
    </location>
</feature>
<dbReference type="AlphaFoldDB" id="A0A8S4PTZ5"/>
<sequence length="256" mass="28705">MNIFERSFLLSIFISNIVVTVNASCSKNKGPKNLTPTNYTVYKKTFTIIADGVRISSMPTLWPKSWQDFWEDTGSTAVIKGRDFINWAQERYGIDAYALTDEQLTNGEEVDLGGFVFRPYMPAPKELNFRLLTETTKRRVKFYRNTEVREAAFVLHINAEYNSTGTVKVTIPSGAVIFLGAYLIDTTKECGFNSNADIIIFTTKTYLQRIGGMAPLHFDTISNKYGVGELIGSSIASPSFFKESAVLFFPPTYNGP</sequence>
<name>A0A8S4PTZ5_OWEFU</name>
<accession>A0A8S4PTZ5</accession>
<gene>
    <name evidence="2" type="ORF">OFUS_LOCUS21873</name>
</gene>
<feature type="chain" id="PRO_5035833860" evidence="1">
    <location>
        <begin position="24"/>
        <end position="256"/>
    </location>
</feature>
<evidence type="ECO:0000313" key="2">
    <source>
        <dbReference type="EMBL" id="CAH1797618.1"/>
    </source>
</evidence>
<comment type="caution">
    <text evidence="2">The sequence shown here is derived from an EMBL/GenBank/DDBJ whole genome shotgun (WGS) entry which is preliminary data.</text>
</comment>
<dbReference type="Proteomes" id="UP000749559">
    <property type="component" value="Unassembled WGS sequence"/>
</dbReference>
<evidence type="ECO:0000256" key="1">
    <source>
        <dbReference type="SAM" id="SignalP"/>
    </source>
</evidence>
<keyword evidence="3" id="KW-1185">Reference proteome</keyword>
<proteinExistence type="predicted"/>